<feature type="coiled-coil region" evidence="1">
    <location>
        <begin position="28"/>
        <end position="55"/>
    </location>
</feature>
<dbReference type="PANTHER" id="PTHR23182">
    <property type="entry name" value="BREAKPOINT CLUSTER REGION PROTEIN BCR"/>
    <property type="match status" value="1"/>
</dbReference>
<feature type="compositionally biased region" description="Basic and acidic residues" evidence="2">
    <location>
        <begin position="172"/>
        <end position="181"/>
    </location>
</feature>
<reference evidence="4 5" key="1">
    <citation type="journal article" date="2019" name="Sci. Data">
        <title>Hybrid genome assembly and annotation of Danionella translucida.</title>
        <authorList>
            <person name="Kadobianskyi M."/>
            <person name="Schulze L."/>
            <person name="Schuelke M."/>
            <person name="Judkewitz B."/>
        </authorList>
    </citation>
    <scope>NUCLEOTIDE SEQUENCE [LARGE SCALE GENOMIC DNA]</scope>
    <source>
        <strain evidence="4 5">Bolton</strain>
    </source>
</reference>
<dbReference type="SUPFAM" id="SSF69036">
    <property type="entry name" value="Bcr-Abl oncoprotein oligomerization domain"/>
    <property type="match status" value="1"/>
</dbReference>
<dbReference type="InterPro" id="IPR036481">
    <property type="entry name" value="Bcr-Abl_oncoprot_oligo_sf"/>
</dbReference>
<accession>A0A553MRZ1</accession>
<dbReference type="OrthoDB" id="2155291at2759"/>
<dbReference type="GO" id="GO:0016020">
    <property type="term" value="C:membrane"/>
    <property type="evidence" value="ECO:0007669"/>
    <property type="project" value="TreeGrafter"/>
</dbReference>
<feature type="region of interest" description="Disordered" evidence="2">
    <location>
        <begin position="170"/>
        <end position="221"/>
    </location>
</feature>
<dbReference type="GO" id="GO:0007165">
    <property type="term" value="P:signal transduction"/>
    <property type="evidence" value="ECO:0007669"/>
    <property type="project" value="InterPro"/>
</dbReference>
<comment type="caution">
    <text evidence="4">The sequence shown here is derived from an EMBL/GenBank/DDBJ whole genome shotgun (WGS) entry which is preliminary data.</text>
</comment>
<dbReference type="Proteomes" id="UP000316079">
    <property type="component" value="Unassembled WGS sequence"/>
</dbReference>
<keyword evidence="1" id="KW-0175">Coiled coil</keyword>
<evidence type="ECO:0000256" key="1">
    <source>
        <dbReference type="SAM" id="Coils"/>
    </source>
</evidence>
<evidence type="ECO:0000259" key="3">
    <source>
        <dbReference type="Pfam" id="PF09036"/>
    </source>
</evidence>
<dbReference type="EMBL" id="SRMA01027302">
    <property type="protein sequence ID" value="TRY55935.1"/>
    <property type="molecule type" value="Genomic_DNA"/>
</dbReference>
<keyword evidence="5" id="KW-1185">Reference proteome</keyword>
<proteinExistence type="predicted"/>
<name>A0A553MRZ1_9TELE</name>
<dbReference type="GO" id="GO:0005096">
    <property type="term" value="F:GTPase activator activity"/>
    <property type="evidence" value="ECO:0007669"/>
    <property type="project" value="InterPro"/>
</dbReference>
<dbReference type="Pfam" id="PF09036">
    <property type="entry name" value="Bcr-Abl_Oligo"/>
    <property type="match status" value="1"/>
</dbReference>
<evidence type="ECO:0000313" key="4">
    <source>
        <dbReference type="EMBL" id="TRY55935.1"/>
    </source>
</evidence>
<dbReference type="AlphaFoldDB" id="A0A553MRZ1"/>
<feature type="domain" description="Bcr-Abl oncoprotein oligomerisation" evidence="3">
    <location>
        <begin position="4"/>
        <end position="75"/>
    </location>
</feature>
<gene>
    <name evidence="4" type="ORF">DNTS_011326</name>
</gene>
<dbReference type="InterPro" id="IPR037769">
    <property type="entry name" value="Abr/Bcr"/>
</dbReference>
<dbReference type="STRING" id="623744.A0A553MRZ1"/>
<evidence type="ECO:0000313" key="5">
    <source>
        <dbReference type="Proteomes" id="UP000316079"/>
    </source>
</evidence>
<sequence length="233" mass="26647">MWEQTEFEKHWRNEFPESAAPAMNLHSVEDIEAELEKCKAKLKLLQQALSEEKFKVIYLQTTIAQKKKNHDIERYWKKGSKKESENCDGGEAPTFTRVGSHTAKPILAPSRKKPEILQEPPSARVIPDCEKDSDHEFEDVELNQNFVQKHLLMMPKATVRESHRRNLRVRRSRDLDSDDGRFSVSQGSGRSTPDGDMSSEHDDNSLAGECSSLGLTSSSQGRSCFWRKKDCCH</sequence>
<dbReference type="GO" id="GO:0004674">
    <property type="term" value="F:protein serine/threonine kinase activity"/>
    <property type="evidence" value="ECO:0007669"/>
    <property type="project" value="InterPro"/>
</dbReference>
<protein>
    <recommendedName>
        <fullName evidence="3">Bcr-Abl oncoprotein oligomerisation domain-containing protein</fullName>
    </recommendedName>
</protein>
<dbReference type="Gene3D" id="4.10.280.30">
    <property type="entry name" value="Bcr-Abl oncoprotein oligomerisation domain"/>
    <property type="match status" value="1"/>
</dbReference>
<evidence type="ECO:0000256" key="2">
    <source>
        <dbReference type="SAM" id="MobiDB-lite"/>
    </source>
</evidence>
<dbReference type="PANTHER" id="PTHR23182:SF5">
    <property type="entry name" value="ACTIVE BREAKPOINT CLUSTER REGION-RELATED PROTEIN"/>
    <property type="match status" value="1"/>
</dbReference>
<dbReference type="InterPro" id="IPR015123">
    <property type="entry name" value="Bcr-Abl_oncoprot_oligo"/>
</dbReference>
<organism evidence="4 5">
    <name type="scientific">Danionella cerebrum</name>
    <dbReference type="NCBI Taxonomy" id="2873325"/>
    <lineage>
        <taxon>Eukaryota</taxon>
        <taxon>Metazoa</taxon>
        <taxon>Chordata</taxon>
        <taxon>Craniata</taxon>
        <taxon>Vertebrata</taxon>
        <taxon>Euteleostomi</taxon>
        <taxon>Actinopterygii</taxon>
        <taxon>Neopterygii</taxon>
        <taxon>Teleostei</taxon>
        <taxon>Ostariophysi</taxon>
        <taxon>Cypriniformes</taxon>
        <taxon>Danionidae</taxon>
        <taxon>Danioninae</taxon>
        <taxon>Danionella</taxon>
    </lineage>
</organism>